<gene>
    <name evidence="1" type="ORF">JNB19_09815</name>
</gene>
<dbReference type="EMBL" id="JAEUAH010000013">
    <property type="protein sequence ID" value="MBM0651043.1"/>
    <property type="molecule type" value="Genomic_DNA"/>
</dbReference>
<organism evidence="1 2">
    <name type="scientific">Capnocytophaga genosp. AHN8471</name>
    <dbReference type="NCBI Taxonomy" id="327574"/>
    <lineage>
        <taxon>Bacteria</taxon>
        <taxon>Pseudomonadati</taxon>
        <taxon>Bacteroidota</taxon>
        <taxon>Flavobacteriia</taxon>
        <taxon>Flavobacteriales</taxon>
        <taxon>Flavobacteriaceae</taxon>
        <taxon>Capnocytophaga</taxon>
    </lineage>
</organism>
<keyword evidence="2" id="KW-1185">Reference proteome</keyword>
<dbReference type="RefSeq" id="WP_203093338.1">
    <property type="nucleotide sequence ID" value="NZ_JAESPH010000004.1"/>
</dbReference>
<accession>A0ABS1YXC2</accession>
<evidence type="ECO:0000313" key="1">
    <source>
        <dbReference type="EMBL" id="MBM0651043.1"/>
    </source>
</evidence>
<name>A0ABS1YXC2_9FLAO</name>
<comment type="caution">
    <text evidence="1">The sequence shown here is derived from an EMBL/GenBank/DDBJ whole genome shotgun (WGS) entry which is preliminary data.</text>
</comment>
<protein>
    <submittedName>
        <fullName evidence="1">Uncharacterized protein</fullName>
    </submittedName>
</protein>
<proteinExistence type="predicted"/>
<reference evidence="1 2" key="1">
    <citation type="submission" date="2021-01" db="EMBL/GenBank/DDBJ databases">
        <title>Evidence that Capnocytophaga endodontalis is a later homotypic synonym for Capnocytophaga genospecies AHN8471, and request for opinion on proposed recognition of strain AHN8471 as type strain of the species.</title>
        <authorList>
            <person name="Nicholson A.C."/>
            <person name="Hopper C.L."/>
            <person name="Gulvik C.A."/>
            <person name="Mcquiston J.R."/>
            <person name="Lau E.F."/>
        </authorList>
    </citation>
    <scope>NUCLEOTIDE SEQUENCE [LARGE SCALE GENOMIC DNA]</scope>
    <source>
        <strain evidence="1 2">AHN9576</strain>
    </source>
</reference>
<sequence>MEIKTKFNLGDTVYYIENNKIHQGKVVRIDTTSVLNHYTYNDGSVKTSESYIETYKVSNSEKRKQSFERYLLFATQEELLEDLTSSF</sequence>
<evidence type="ECO:0000313" key="2">
    <source>
        <dbReference type="Proteomes" id="UP000603506"/>
    </source>
</evidence>
<dbReference type="Proteomes" id="UP000603506">
    <property type="component" value="Unassembled WGS sequence"/>
</dbReference>